<feature type="signal peptide" evidence="4">
    <location>
        <begin position="1"/>
        <end position="20"/>
    </location>
</feature>
<accession>A0ABW0SAX7</accession>
<proteinExistence type="inferred from homology"/>
<keyword evidence="3" id="KW-0326">Glycosidase</keyword>
<sequence>MRVKAGMAKVCGLAALLALAACGGGGRHMETGTSMASARASGVAPAFGDAEPVEWKSRSPRAYPVHGIDLSRYQAPVDWRTARAHGVSFAFIKATEGGDRVDAGFAGHWRGAGAAGVPRGAYHFYYWCGPATTQAAWFIANVPKERGALPPVLDLEWNNASPTCGSYRPDPETVRAEVQTWLNIVGRHYDQRPIIYTTPDFWERNEMWRLSGMDKWLRAVTRHPSEVYGDAAWTFWQYSGTGLVPGVQGPVDVNAFAGTPDAWARWVADRTL</sequence>
<comment type="caution">
    <text evidence="5">The sequence shown here is derived from an EMBL/GenBank/DDBJ whole genome shotgun (WGS) entry which is preliminary data.</text>
</comment>
<dbReference type="Gene3D" id="3.20.20.80">
    <property type="entry name" value="Glycosidases"/>
    <property type="match status" value="1"/>
</dbReference>
<dbReference type="Proteomes" id="UP001596056">
    <property type="component" value="Unassembled WGS sequence"/>
</dbReference>
<keyword evidence="6" id="KW-1185">Reference proteome</keyword>
<comment type="similarity">
    <text evidence="1">Belongs to the glycosyl hydrolase 25 family.</text>
</comment>
<reference evidence="6" key="1">
    <citation type="journal article" date="2019" name="Int. J. Syst. Evol. Microbiol.">
        <title>The Global Catalogue of Microorganisms (GCM) 10K type strain sequencing project: providing services to taxonomists for standard genome sequencing and annotation.</title>
        <authorList>
            <consortium name="The Broad Institute Genomics Platform"/>
            <consortium name="The Broad Institute Genome Sequencing Center for Infectious Disease"/>
            <person name="Wu L."/>
            <person name="Ma J."/>
        </authorList>
    </citation>
    <scope>NUCLEOTIDE SEQUENCE [LARGE SCALE GENOMIC DNA]</scope>
    <source>
        <strain evidence="6">KACC 11588</strain>
    </source>
</reference>
<dbReference type="SMART" id="SM00641">
    <property type="entry name" value="Glyco_25"/>
    <property type="match status" value="1"/>
</dbReference>
<keyword evidence="2" id="KW-0378">Hydrolase</keyword>
<evidence type="ECO:0000256" key="2">
    <source>
        <dbReference type="ARBA" id="ARBA00022801"/>
    </source>
</evidence>
<dbReference type="PANTHER" id="PTHR34135:SF2">
    <property type="entry name" value="LYSOZYME"/>
    <property type="match status" value="1"/>
</dbReference>
<feature type="chain" id="PRO_5047382437" evidence="4">
    <location>
        <begin position="21"/>
        <end position="272"/>
    </location>
</feature>
<dbReference type="PANTHER" id="PTHR34135">
    <property type="entry name" value="LYSOZYME"/>
    <property type="match status" value="1"/>
</dbReference>
<evidence type="ECO:0000256" key="1">
    <source>
        <dbReference type="ARBA" id="ARBA00010646"/>
    </source>
</evidence>
<dbReference type="SUPFAM" id="SSF51445">
    <property type="entry name" value="(Trans)glycosidases"/>
    <property type="match status" value="1"/>
</dbReference>
<evidence type="ECO:0000256" key="3">
    <source>
        <dbReference type="ARBA" id="ARBA00023295"/>
    </source>
</evidence>
<gene>
    <name evidence="5" type="ORF">ACFPOC_06180</name>
</gene>
<name>A0ABW0SAX7_9RHOB</name>
<dbReference type="PROSITE" id="PS51904">
    <property type="entry name" value="GLYCOSYL_HYDROL_F25_2"/>
    <property type="match status" value="1"/>
</dbReference>
<dbReference type="CDD" id="cd06413">
    <property type="entry name" value="GH25_muramidase_1"/>
    <property type="match status" value="1"/>
</dbReference>
<dbReference type="InterPro" id="IPR017853">
    <property type="entry name" value="GH"/>
</dbReference>
<dbReference type="Pfam" id="PF01183">
    <property type="entry name" value="Glyco_hydro_25"/>
    <property type="match status" value="1"/>
</dbReference>
<dbReference type="InterPro" id="IPR018077">
    <property type="entry name" value="Glyco_hydro_fam25_subgr"/>
</dbReference>
<dbReference type="PROSITE" id="PS51257">
    <property type="entry name" value="PROKAR_LIPOPROTEIN"/>
    <property type="match status" value="1"/>
</dbReference>
<evidence type="ECO:0000313" key="5">
    <source>
        <dbReference type="EMBL" id="MFC5566007.1"/>
    </source>
</evidence>
<evidence type="ECO:0000313" key="6">
    <source>
        <dbReference type="Proteomes" id="UP001596056"/>
    </source>
</evidence>
<protein>
    <submittedName>
        <fullName evidence="5">GH25 family lysozyme</fullName>
    </submittedName>
</protein>
<dbReference type="InterPro" id="IPR002053">
    <property type="entry name" value="Glyco_hydro_25"/>
</dbReference>
<keyword evidence="4" id="KW-0732">Signal</keyword>
<organism evidence="5 6">
    <name type="scientific">Rubellimicrobium aerolatum</name>
    <dbReference type="NCBI Taxonomy" id="490979"/>
    <lineage>
        <taxon>Bacteria</taxon>
        <taxon>Pseudomonadati</taxon>
        <taxon>Pseudomonadota</taxon>
        <taxon>Alphaproteobacteria</taxon>
        <taxon>Rhodobacterales</taxon>
        <taxon>Roseobacteraceae</taxon>
        <taxon>Rubellimicrobium</taxon>
    </lineage>
</organism>
<dbReference type="EMBL" id="JBHSNA010000003">
    <property type="protein sequence ID" value="MFC5566007.1"/>
    <property type="molecule type" value="Genomic_DNA"/>
</dbReference>
<evidence type="ECO:0000256" key="4">
    <source>
        <dbReference type="SAM" id="SignalP"/>
    </source>
</evidence>